<keyword evidence="2" id="KW-0413">Isomerase</keyword>
<dbReference type="Gene3D" id="2.60.120.10">
    <property type="entry name" value="Jelly Rolls"/>
    <property type="match status" value="1"/>
</dbReference>
<dbReference type="InterPro" id="IPR014710">
    <property type="entry name" value="RmlC-like_jellyroll"/>
</dbReference>
<reference evidence="2" key="1">
    <citation type="submission" date="2020-02" db="EMBL/GenBank/DDBJ databases">
        <authorList>
            <person name="Meier V. D."/>
        </authorList>
    </citation>
    <scope>NUCLEOTIDE SEQUENCE</scope>
    <source>
        <strain evidence="2">AVDCRST_MAG93</strain>
    </source>
</reference>
<feature type="non-terminal residue" evidence="2">
    <location>
        <position position="137"/>
    </location>
</feature>
<gene>
    <name evidence="2" type="ORF">AVDCRST_MAG93-3335</name>
</gene>
<sequence>MSQPPLYPLLTERRIVQPIWGGTRLAAWLDLPEPRPERIGETWQVYDTNTILHGPLAGLTLAEATRQYGAALVGTRTVEQYGADFPLLAKFIDAGEPLSIQVHPDDGYAHEHEAETGFHGKTEAWYIMEAEPGAGVV</sequence>
<dbReference type="Pfam" id="PF20511">
    <property type="entry name" value="PMI_typeI_cat"/>
    <property type="match status" value="1"/>
</dbReference>
<dbReference type="InterPro" id="IPR046457">
    <property type="entry name" value="PMI_typeI_cat"/>
</dbReference>
<accession>A0A6J4JNY3</accession>
<dbReference type="InterPro" id="IPR011051">
    <property type="entry name" value="RmlC_Cupin_sf"/>
</dbReference>
<dbReference type="EC" id="5.3.1.8" evidence="2"/>
<evidence type="ECO:0000259" key="1">
    <source>
        <dbReference type="Pfam" id="PF20511"/>
    </source>
</evidence>
<dbReference type="GO" id="GO:0004476">
    <property type="term" value="F:mannose-6-phosphate isomerase activity"/>
    <property type="evidence" value="ECO:0007669"/>
    <property type="project" value="UniProtKB-EC"/>
</dbReference>
<dbReference type="EMBL" id="CADCTR010001139">
    <property type="protein sequence ID" value="CAA9283264.1"/>
    <property type="molecule type" value="Genomic_DNA"/>
</dbReference>
<dbReference type="GO" id="GO:0008270">
    <property type="term" value="F:zinc ion binding"/>
    <property type="evidence" value="ECO:0007669"/>
    <property type="project" value="InterPro"/>
</dbReference>
<proteinExistence type="predicted"/>
<organism evidence="2">
    <name type="scientific">uncultured Chloroflexia bacterium</name>
    <dbReference type="NCBI Taxonomy" id="1672391"/>
    <lineage>
        <taxon>Bacteria</taxon>
        <taxon>Bacillati</taxon>
        <taxon>Chloroflexota</taxon>
        <taxon>Chloroflexia</taxon>
        <taxon>environmental samples</taxon>
    </lineage>
</organism>
<feature type="domain" description="Phosphomannose isomerase type I catalytic" evidence="1">
    <location>
        <begin position="17"/>
        <end position="111"/>
    </location>
</feature>
<name>A0A6J4JNY3_9CHLR</name>
<evidence type="ECO:0000313" key="2">
    <source>
        <dbReference type="EMBL" id="CAA9283264.1"/>
    </source>
</evidence>
<protein>
    <submittedName>
        <fullName evidence="2">Mannose-6-phosphate isomerase</fullName>
        <ecNumber evidence="2">5.3.1.8</ecNumber>
    </submittedName>
</protein>
<dbReference type="SUPFAM" id="SSF51182">
    <property type="entry name" value="RmlC-like cupins"/>
    <property type="match status" value="1"/>
</dbReference>
<dbReference type="AlphaFoldDB" id="A0A6J4JNY3"/>